<name>E4Z6P6_OIKDI</name>
<organism evidence="1">
    <name type="scientific">Oikopleura dioica</name>
    <name type="common">Tunicate</name>
    <dbReference type="NCBI Taxonomy" id="34765"/>
    <lineage>
        <taxon>Eukaryota</taxon>
        <taxon>Metazoa</taxon>
        <taxon>Chordata</taxon>
        <taxon>Tunicata</taxon>
        <taxon>Appendicularia</taxon>
        <taxon>Copelata</taxon>
        <taxon>Oikopleuridae</taxon>
        <taxon>Oikopleura</taxon>
    </lineage>
</organism>
<evidence type="ECO:0000313" key="1">
    <source>
        <dbReference type="EMBL" id="CBY43374.1"/>
    </source>
</evidence>
<proteinExistence type="predicted"/>
<reference evidence="1" key="1">
    <citation type="journal article" date="2010" name="Science">
        <title>Plasticity of animal genome architecture unmasked by rapid evolution of a pelagic tunicate.</title>
        <authorList>
            <person name="Denoeud F."/>
            <person name="Henriet S."/>
            <person name="Mungpakdee S."/>
            <person name="Aury J.M."/>
            <person name="Da Silva C."/>
            <person name="Brinkmann H."/>
            <person name="Mikhaleva J."/>
            <person name="Olsen L.C."/>
            <person name="Jubin C."/>
            <person name="Canestro C."/>
            <person name="Bouquet J.M."/>
            <person name="Danks G."/>
            <person name="Poulain J."/>
            <person name="Campsteijn C."/>
            <person name="Adamski M."/>
            <person name="Cross I."/>
            <person name="Yadetie F."/>
            <person name="Muffato M."/>
            <person name="Louis A."/>
            <person name="Butcher S."/>
            <person name="Tsagkogeorga G."/>
            <person name="Konrad A."/>
            <person name="Singh S."/>
            <person name="Jensen M.F."/>
            <person name="Cong E.H."/>
            <person name="Eikeseth-Otteraa H."/>
            <person name="Noel B."/>
            <person name="Anthouard V."/>
            <person name="Porcel B.M."/>
            <person name="Kachouri-Lafond R."/>
            <person name="Nishino A."/>
            <person name="Ugolini M."/>
            <person name="Chourrout P."/>
            <person name="Nishida H."/>
            <person name="Aasland R."/>
            <person name="Huzurbazar S."/>
            <person name="Westhof E."/>
            <person name="Delsuc F."/>
            <person name="Lehrach H."/>
            <person name="Reinhardt R."/>
            <person name="Weissenbach J."/>
            <person name="Roy S.W."/>
            <person name="Artiguenave F."/>
            <person name="Postlethwait J.H."/>
            <person name="Manak J.R."/>
            <person name="Thompson E.M."/>
            <person name="Jaillon O."/>
            <person name="Du Pasquier L."/>
            <person name="Boudinot P."/>
            <person name="Liberles D.A."/>
            <person name="Volff J.N."/>
            <person name="Philippe H."/>
            <person name="Lenhard B."/>
            <person name="Roest Crollius H."/>
            <person name="Wincker P."/>
            <person name="Chourrout D."/>
        </authorList>
    </citation>
    <scope>NUCLEOTIDE SEQUENCE [LARGE SCALE GENOMIC DNA]</scope>
</reference>
<dbReference type="Proteomes" id="UP000011014">
    <property type="component" value="Unassembled WGS sequence"/>
</dbReference>
<feature type="non-terminal residue" evidence="1">
    <location>
        <position position="1"/>
    </location>
</feature>
<protein>
    <submittedName>
        <fullName evidence="1">Uncharacterized protein</fullName>
    </submittedName>
</protein>
<dbReference type="EMBL" id="FN658157">
    <property type="protein sequence ID" value="CBY43374.1"/>
    <property type="molecule type" value="Genomic_DNA"/>
</dbReference>
<sequence>KAKKHLFFKMPEGKFFDHEIDFLRDEIDYNLPNGDIPSIQNMLEPEELKYYNTQSLEDKGIVNSDINFALQKGFRFLQPSPFGTPWNPKLKLEHVGLTIPYTDSENCLYDTVKTIMNNLSMPTNVWLLTSSMKETDVGNQPEYRSFYPSHSTCLNSQQYIRTPEERDFLLEECDDSIIREESLKNHQLDRFNFSASGVKVHKVLALEIEIYRLPEEGSYIGTRTGKAKQRVNETDDVSDEESAYYESLYQESGF</sequence>
<dbReference type="AlphaFoldDB" id="E4Z6P6"/>
<gene>
    <name evidence="1" type="ORF">GSOID_T00027967001</name>
</gene>
<accession>E4Z6P6</accession>